<evidence type="ECO:0000313" key="4">
    <source>
        <dbReference type="Proteomes" id="UP000229554"/>
    </source>
</evidence>
<dbReference type="Gene3D" id="3.30.70.2650">
    <property type="match status" value="1"/>
</dbReference>
<sequence>MVAKTPNIKERRIRILLTLFLLDKTRPHNIFDDTIKKVFSLPSDSPRTRGTLRQMLADEVIKKDETLYRITNVGMSELALSFPFVRFMEMQWDGLYRILSYEVPENKRKLRDSLRREISGWGFGPWHRSFWVTPHPIVADLRALITNTPYESYVQMFEGKTVVGDEKILLEKVWDTPKIEMGYKVLFREWHEVLSKENLSSGEKLSKIFSLYTNMLKIDPGLPAELVGEKWIGREAYDIFVEMKGILLQVK</sequence>
<dbReference type="Proteomes" id="UP000229554">
    <property type="component" value="Unassembled WGS sequence"/>
</dbReference>
<comment type="caution">
    <text evidence="3">The sequence shown here is derived from an EMBL/GenBank/DDBJ whole genome shotgun (WGS) entry which is preliminary data.</text>
</comment>
<feature type="domain" description="Transcriptional repressor PaaX-like C-terminal" evidence="1">
    <location>
        <begin position="174"/>
        <end position="245"/>
    </location>
</feature>
<name>A0A2M8KTU2_9BACT</name>
<feature type="domain" description="Transcriptional repressor PaaX-like central Cas2-like" evidence="2">
    <location>
        <begin position="90"/>
        <end position="165"/>
    </location>
</feature>
<dbReference type="PANTHER" id="PTHR30319:SF1">
    <property type="entry name" value="TRANSCRIPTIONAL REPRESSOR PAAX"/>
    <property type="match status" value="1"/>
</dbReference>
<gene>
    <name evidence="3" type="ORF">COU88_00010</name>
</gene>
<protein>
    <submittedName>
        <fullName evidence="3">Uncharacterized protein</fullName>
    </submittedName>
</protein>
<evidence type="ECO:0000259" key="2">
    <source>
        <dbReference type="Pfam" id="PF20803"/>
    </source>
</evidence>
<organism evidence="3 4">
    <name type="scientific">Candidatus Roizmanbacteria bacterium CG10_big_fil_rev_8_21_14_0_10_39_6</name>
    <dbReference type="NCBI Taxonomy" id="1974853"/>
    <lineage>
        <taxon>Bacteria</taxon>
        <taxon>Candidatus Roizmaniibacteriota</taxon>
    </lineage>
</organism>
<dbReference type="InterPro" id="IPR013225">
    <property type="entry name" value="PaaX_C"/>
</dbReference>
<evidence type="ECO:0000259" key="1">
    <source>
        <dbReference type="Pfam" id="PF08223"/>
    </source>
</evidence>
<dbReference type="Pfam" id="PF20803">
    <property type="entry name" value="PaaX_M"/>
    <property type="match status" value="1"/>
</dbReference>
<reference evidence="4" key="1">
    <citation type="submission" date="2017-09" db="EMBL/GenBank/DDBJ databases">
        <title>Depth-based differentiation of microbial function through sediment-hosted aquifers and enrichment of novel symbionts in the deep terrestrial subsurface.</title>
        <authorList>
            <person name="Probst A.J."/>
            <person name="Ladd B."/>
            <person name="Jarett J.K."/>
            <person name="Geller-Mcgrath D.E."/>
            <person name="Sieber C.M.K."/>
            <person name="Emerson J.B."/>
            <person name="Anantharaman K."/>
            <person name="Thomas B.C."/>
            <person name="Malmstrom R."/>
            <person name="Stieglmeier M."/>
            <person name="Klingl A."/>
            <person name="Woyke T."/>
            <person name="Ryan C.M."/>
            <person name="Banfield J.F."/>
        </authorList>
    </citation>
    <scope>NUCLEOTIDE SEQUENCE [LARGE SCALE GENOMIC DNA]</scope>
</reference>
<dbReference type="EMBL" id="PFED01000001">
    <property type="protein sequence ID" value="PJE63346.1"/>
    <property type="molecule type" value="Genomic_DNA"/>
</dbReference>
<dbReference type="Pfam" id="PF08223">
    <property type="entry name" value="PaaX_C"/>
    <property type="match status" value="1"/>
</dbReference>
<dbReference type="GO" id="GO:0006351">
    <property type="term" value="P:DNA-templated transcription"/>
    <property type="evidence" value="ECO:0007669"/>
    <property type="project" value="TreeGrafter"/>
</dbReference>
<dbReference type="PANTHER" id="PTHR30319">
    <property type="entry name" value="PHENYLACETIC ACID REGULATOR-RELATED TRANSCRIPTIONAL REPRESSOR"/>
    <property type="match status" value="1"/>
</dbReference>
<accession>A0A2M8KTU2</accession>
<dbReference type="InterPro" id="IPR048846">
    <property type="entry name" value="PaaX-like_central"/>
</dbReference>
<evidence type="ECO:0000313" key="3">
    <source>
        <dbReference type="EMBL" id="PJE63346.1"/>
    </source>
</evidence>
<dbReference type="AlphaFoldDB" id="A0A2M8KTU2"/>
<proteinExistence type="predicted"/>